<name>A0A0A1XC49_ZEUCU</name>
<dbReference type="PANTHER" id="PTHR11012">
    <property type="entry name" value="PROTEIN KINASE-LIKE DOMAIN-CONTAINING"/>
    <property type="match status" value="1"/>
</dbReference>
<feature type="domain" description="CHK kinase-like" evidence="2">
    <location>
        <begin position="159"/>
        <end position="351"/>
    </location>
</feature>
<dbReference type="SUPFAM" id="SSF56112">
    <property type="entry name" value="Protein kinase-like (PK-like)"/>
    <property type="match status" value="1"/>
</dbReference>
<dbReference type="InterPro" id="IPR004119">
    <property type="entry name" value="EcKL"/>
</dbReference>
<sequence length="436" mass="50065">MSTVEVVNTNGKQPTEEVKPQPVTETAEAPKDARQIPEWLKGELFVELLKKNIPDFKSIKNFNVKPAQAAGENYATLMGLVTLDVELEDGKTKQVSHMIKLPIESVQKLLGNHNIFDTERAMYKDVVPEMEKLYSDAGVNVRFSPKYYDIETPSESGVILMEDLRPRNFKNANRLAGFDLEHTKSTLKKLAQWHAASAVRVETVGKYPEIVTVGIYSEDLVGAMEKMDQEASNAFYNSVPLYEGNEVYIESLEKNRENFFKDFRAIMKPDPNEFNVLNHGDFWANNIMFQYDAFGKIRETYFVDFQCVRYGSPVNDLYGLLISSTSLDVKLKQFDYFIKYYHDNLIECLKLLKYPKALPTLKDIHIALYKYGTWGLYELSGHMSIVLVDPSDAADFDNLVGHTAEGEEFKKNMYRNERFRKHAEAILPWLYNRGAF</sequence>
<accession>A0A0A1XC49</accession>
<dbReference type="Gene3D" id="3.90.1200.10">
    <property type="match status" value="1"/>
</dbReference>
<gene>
    <name evidence="3" type="primary">rif1</name>
    <name evidence="3" type="ORF">g.53229</name>
</gene>
<reference evidence="3" key="2">
    <citation type="journal article" date="2015" name="Gigascience">
        <title>Reconstructing a comprehensive transcriptome assembly of a white-pupal translocated strain of the pest fruit fly Bactrocera cucurbitae.</title>
        <authorList>
            <person name="Sim S.B."/>
            <person name="Calla B."/>
            <person name="Hall B."/>
            <person name="DeRego T."/>
            <person name="Geib S.M."/>
        </authorList>
    </citation>
    <scope>NUCLEOTIDE SEQUENCE</scope>
</reference>
<protein>
    <submittedName>
        <fullName evidence="3">Telomere length regulator protein rif1</fullName>
    </submittedName>
</protein>
<proteinExistence type="predicted"/>
<evidence type="ECO:0000259" key="2">
    <source>
        <dbReference type="SMART" id="SM00587"/>
    </source>
</evidence>
<dbReference type="AlphaFoldDB" id="A0A0A1XC49"/>
<dbReference type="InterPro" id="IPR015897">
    <property type="entry name" value="CHK_kinase-like"/>
</dbReference>
<feature type="region of interest" description="Disordered" evidence="1">
    <location>
        <begin position="1"/>
        <end position="33"/>
    </location>
</feature>
<reference evidence="3" key="1">
    <citation type="submission" date="2014-11" db="EMBL/GenBank/DDBJ databases">
        <authorList>
            <person name="Geib S."/>
        </authorList>
    </citation>
    <scope>NUCLEOTIDE SEQUENCE</scope>
</reference>
<dbReference type="InterPro" id="IPR011009">
    <property type="entry name" value="Kinase-like_dom_sf"/>
</dbReference>
<dbReference type="Pfam" id="PF02958">
    <property type="entry name" value="EcKL"/>
    <property type="match status" value="1"/>
</dbReference>
<dbReference type="SMART" id="SM00587">
    <property type="entry name" value="CHK"/>
    <property type="match status" value="1"/>
</dbReference>
<feature type="compositionally biased region" description="Polar residues" evidence="1">
    <location>
        <begin position="1"/>
        <end position="13"/>
    </location>
</feature>
<dbReference type="PANTHER" id="PTHR11012:SF6">
    <property type="entry name" value="CHK DOMAIN OV1-RELATED"/>
    <property type="match status" value="1"/>
</dbReference>
<dbReference type="EMBL" id="GBXI01005766">
    <property type="protein sequence ID" value="JAD08526.1"/>
    <property type="molecule type" value="Transcribed_RNA"/>
</dbReference>
<organism evidence="3">
    <name type="scientific">Zeugodacus cucurbitae</name>
    <name type="common">Melon fruit fly</name>
    <name type="synonym">Bactrocera cucurbitae</name>
    <dbReference type="NCBI Taxonomy" id="28588"/>
    <lineage>
        <taxon>Eukaryota</taxon>
        <taxon>Metazoa</taxon>
        <taxon>Ecdysozoa</taxon>
        <taxon>Arthropoda</taxon>
        <taxon>Hexapoda</taxon>
        <taxon>Insecta</taxon>
        <taxon>Pterygota</taxon>
        <taxon>Neoptera</taxon>
        <taxon>Endopterygota</taxon>
        <taxon>Diptera</taxon>
        <taxon>Brachycera</taxon>
        <taxon>Muscomorpha</taxon>
        <taxon>Tephritoidea</taxon>
        <taxon>Tephritidae</taxon>
        <taxon>Zeugodacus</taxon>
        <taxon>Zeugodacus</taxon>
    </lineage>
</organism>
<evidence type="ECO:0000256" key="1">
    <source>
        <dbReference type="SAM" id="MobiDB-lite"/>
    </source>
</evidence>
<evidence type="ECO:0000313" key="3">
    <source>
        <dbReference type="EMBL" id="JAD08526.1"/>
    </source>
</evidence>